<evidence type="ECO:0000313" key="1">
    <source>
        <dbReference type="EMBL" id="MCU6666119.1"/>
    </source>
</evidence>
<reference evidence="1" key="1">
    <citation type="submission" date="2022-05" db="EMBL/GenBank/DDBJ databases">
        <title>Description of a novel species of Leclercia; Leclercia tamurae and the Proposal for a Novel Genus Silvania gen. nov. Containing Two Novel Species Silvania hatchlandensis sp. nov. and Silvania confinis sp. nov. Isolated from the Rhizosphere of Oak.</title>
        <authorList>
            <person name="Maddock D.W."/>
            <person name="Brady C.L."/>
            <person name="Denman S."/>
            <person name="Arnold D."/>
        </authorList>
    </citation>
    <scope>NUCLEOTIDE SEQUENCE</scope>
    <source>
        <strain evidence="1">H19S6</strain>
    </source>
</reference>
<proteinExistence type="predicted"/>
<evidence type="ECO:0000313" key="2">
    <source>
        <dbReference type="Proteomes" id="UP001063816"/>
    </source>
</evidence>
<name>A0A9J6Q0M2_9ENTR</name>
<dbReference type="EMBL" id="JAMGZK010000053">
    <property type="protein sequence ID" value="MCU6666119.1"/>
    <property type="molecule type" value="Genomic_DNA"/>
</dbReference>
<sequence>MAKKPRYFQTKVHKSITRDQFLRSINPSVGARMRELLNALKRKEAVRE</sequence>
<dbReference type="AlphaFoldDB" id="A0A9J6Q0M2"/>
<protein>
    <submittedName>
        <fullName evidence="1">Uncharacterized protein</fullName>
    </submittedName>
</protein>
<comment type="caution">
    <text evidence="1">The sequence shown here is derived from an EMBL/GenBank/DDBJ whole genome shotgun (WGS) entry which is preliminary data.</text>
</comment>
<gene>
    <name evidence="1" type="ORF">M8014_17440</name>
</gene>
<dbReference type="Proteomes" id="UP001063816">
    <property type="component" value="Unassembled WGS sequence"/>
</dbReference>
<keyword evidence="2" id="KW-1185">Reference proteome</keyword>
<dbReference type="RefSeq" id="WP_271283652.1">
    <property type="nucleotide sequence ID" value="NZ_JAMGZK010000053.1"/>
</dbReference>
<organism evidence="1 2">
    <name type="scientific">Silvania hatchlandensis</name>
    <dbReference type="NCBI Taxonomy" id="2926469"/>
    <lineage>
        <taxon>Bacteria</taxon>
        <taxon>Pseudomonadati</taxon>
        <taxon>Pseudomonadota</taxon>
        <taxon>Gammaproteobacteria</taxon>
        <taxon>Enterobacterales</taxon>
        <taxon>Enterobacteriaceae</taxon>
        <taxon>Silvania</taxon>
    </lineage>
</organism>
<accession>A0A9J6Q0M2</accession>